<evidence type="ECO:0000313" key="2">
    <source>
        <dbReference type="Proteomes" id="UP000177698"/>
    </source>
</evidence>
<dbReference type="Pfam" id="PF04255">
    <property type="entry name" value="DUF433"/>
    <property type="match status" value="1"/>
</dbReference>
<protein>
    <recommendedName>
        <fullName evidence="3">Antitoxin</fullName>
    </recommendedName>
</protein>
<dbReference type="PANTHER" id="PTHR34849">
    <property type="entry name" value="SSL5025 PROTEIN"/>
    <property type="match status" value="1"/>
</dbReference>
<dbReference type="AlphaFoldDB" id="A0A1F7IEF8"/>
<dbReference type="Gene3D" id="1.10.10.10">
    <property type="entry name" value="Winged helix-like DNA-binding domain superfamily/Winged helix DNA-binding domain"/>
    <property type="match status" value="1"/>
</dbReference>
<dbReference type="InterPro" id="IPR007367">
    <property type="entry name" value="DUF433"/>
</dbReference>
<dbReference type="SUPFAM" id="SSF46689">
    <property type="entry name" value="Homeodomain-like"/>
    <property type="match status" value="1"/>
</dbReference>
<dbReference type="InterPro" id="IPR036388">
    <property type="entry name" value="WH-like_DNA-bd_sf"/>
</dbReference>
<organism evidence="1 2">
    <name type="scientific">Candidatus Roizmanbacteria bacterium RIFCSPLOWO2_01_FULL_37_12</name>
    <dbReference type="NCBI Taxonomy" id="1802056"/>
    <lineage>
        <taxon>Bacteria</taxon>
        <taxon>Candidatus Roizmaniibacteriota</taxon>
    </lineage>
</organism>
<accession>A0A1F7IEF8</accession>
<dbReference type="PANTHER" id="PTHR34849:SF3">
    <property type="entry name" value="SSR2962 PROTEIN"/>
    <property type="match status" value="1"/>
</dbReference>
<name>A0A1F7IEF8_9BACT</name>
<dbReference type="Proteomes" id="UP000177698">
    <property type="component" value="Unassembled WGS sequence"/>
</dbReference>
<dbReference type="EMBL" id="MGAG01000010">
    <property type="protein sequence ID" value="OGK41724.1"/>
    <property type="molecule type" value="Genomic_DNA"/>
</dbReference>
<evidence type="ECO:0008006" key="3">
    <source>
        <dbReference type="Google" id="ProtNLM"/>
    </source>
</evidence>
<evidence type="ECO:0000313" key="1">
    <source>
        <dbReference type="EMBL" id="OGK41724.1"/>
    </source>
</evidence>
<comment type="caution">
    <text evidence="1">The sequence shown here is derived from an EMBL/GenBank/DDBJ whole genome shotgun (WGS) entry which is preliminary data.</text>
</comment>
<reference evidence="1 2" key="1">
    <citation type="journal article" date="2016" name="Nat. Commun.">
        <title>Thousands of microbial genomes shed light on interconnected biogeochemical processes in an aquifer system.</title>
        <authorList>
            <person name="Anantharaman K."/>
            <person name="Brown C.T."/>
            <person name="Hug L.A."/>
            <person name="Sharon I."/>
            <person name="Castelle C.J."/>
            <person name="Probst A.J."/>
            <person name="Thomas B.C."/>
            <person name="Singh A."/>
            <person name="Wilkins M.J."/>
            <person name="Karaoz U."/>
            <person name="Brodie E.L."/>
            <person name="Williams K.H."/>
            <person name="Hubbard S.S."/>
            <person name="Banfield J.F."/>
        </authorList>
    </citation>
    <scope>NUCLEOTIDE SEQUENCE [LARGE SCALE GENOMIC DNA]</scope>
</reference>
<proteinExistence type="predicted"/>
<gene>
    <name evidence="1" type="ORF">A2954_07390</name>
</gene>
<dbReference type="InterPro" id="IPR009057">
    <property type="entry name" value="Homeodomain-like_sf"/>
</dbReference>
<dbReference type="STRING" id="1802056.A2954_07390"/>
<sequence length="73" mass="8239">MKLFNHITVDPKIRFGKPVINRTRVPIDLIVGKIADGMSVDEVMKEYELTKNQVLAALQYTAKIVAEEKIAII</sequence>